<evidence type="ECO:0000313" key="1">
    <source>
        <dbReference type="EMBL" id="MDG3008194.1"/>
    </source>
</evidence>
<organism evidence="1 2">
    <name type="scientific">Paludisphaera mucosa</name>
    <dbReference type="NCBI Taxonomy" id="3030827"/>
    <lineage>
        <taxon>Bacteria</taxon>
        <taxon>Pseudomonadati</taxon>
        <taxon>Planctomycetota</taxon>
        <taxon>Planctomycetia</taxon>
        <taxon>Isosphaerales</taxon>
        <taxon>Isosphaeraceae</taxon>
        <taxon>Paludisphaera</taxon>
    </lineage>
</organism>
<name>A0ABT6FKV1_9BACT</name>
<evidence type="ECO:0000313" key="2">
    <source>
        <dbReference type="Proteomes" id="UP001216907"/>
    </source>
</evidence>
<keyword evidence="2" id="KW-1185">Reference proteome</keyword>
<proteinExistence type="predicted"/>
<sequence>MDAKMTARRWILVVCLAIILPVAWMLAATLIRDDREKAADARWADPYLRAEDEYAGRDARLEAYAEQMRKAEGRPPGAQER</sequence>
<protein>
    <submittedName>
        <fullName evidence="1">Uncharacterized protein</fullName>
    </submittedName>
</protein>
<comment type="caution">
    <text evidence="1">The sequence shown here is derived from an EMBL/GenBank/DDBJ whole genome shotgun (WGS) entry which is preliminary data.</text>
</comment>
<dbReference type="Proteomes" id="UP001216907">
    <property type="component" value="Unassembled WGS sequence"/>
</dbReference>
<accession>A0ABT6FKV1</accession>
<reference evidence="1 2" key="1">
    <citation type="submission" date="2023-03" db="EMBL/GenBank/DDBJ databases">
        <title>Paludisphaera mucosa sp. nov. a novel planctomycete from northern fen.</title>
        <authorList>
            <person name="Ivanova A."/>
        </authorList>
    </citation>
    <scope>NUCLEOTIDE SEQUENCE [LARGE SCALE GENOMIC DNA]</scope>
    <source>
        <strain evidence="1 2">Pla2</strain>
    </source>
</reference>
<dbReference type="RefSeq" id="WP_277864521.1">
    <property type="nucleotide sequence ID" value="NZ_JARRAG010000003.1"/>
</dbReference>
<dbReference type="EMBL" id="JARRAG010000003">
    <property type="protein sequence ID" value="MDG3008194.1"/>
    <property type="molecule type" value="Genomic_DNA"/>
</dbReference>
<gene>
    <name evidence="1" type="ORF">PZE19_30880</name>
</gene>